<evidence type="ECO:0000313" key="3">
    <source>
        <dbReference type="Proteomes" id="UP001630127"/>
    </source>
</evidence>
<evidence type="ECO:0000256" key="1">
    <source>
        <dbReference type="SAM" id="MobiDB-lite"/>
    </source>
</evidence>
<evidence type="ECO:0000313" key="2">
    <source>
        <dbReference type="EMBL" id="KAL3520287.1"/>
    </source>
</evidence>
<proteinExistence type="predicted"/>
<protein>
    <submittedName>
        <fullName evidence="2">Uncharacterized protein</fullName>
    </submittedName>
</protein>
<keyword evidence="3" id="KW-1185">Reference proteome</keyword>
<comment type="caution">
    <text evidence="2">The sequence shown here is derived from an EMBL/GenBank/DDBJ whole genome shotgun (WGS) entry which is preliminary data.</text>
</comment>
<name>A0ABD2ZLH1_9GENT</name>
<sequence>MEPKVLMDNAVVKQFLRTYTDKPPIPQAPGFPGKFDLVYEFLGNTYELQSNTVWVRQRPVSITSIDINKIFGTPNIPFSEFTKFIPGDIDFKEVINVLTNSKGTWSKCMYGGCKWFMTQFLTLKATVWNHFICMNLMPVSHPRMRLDILAWRLNLEKPFDMSRRPVEPEAPLHHFAPESSENEKDEEAGSPGAA</sequence>
<dbReference type="Proteomes" id="UP001630127">
    <property type="component" value="Unassembled WGS sequence"/>
</dbReference>
<dbReference type="AlphaFoldDB" id="A0ABD2ZLH1"/>
<dbReference type="EMBL" id="JBJUIK010000008">
    <property type="protein sequence ID" value="KAL3520287.1"/>
    <property type="molecule type" value="Genomic_DNA"/>
</dbReference>
<reference evidence="2 3" key="1">
    <citation type="submission" date="2024-11" db="EMBL/GenBank/DDBJ databases">
        <title>A near-complete genome assembly of Cinchona calisaya.</title>
        <authorList>
            <person name="Lian D.C."/>
            <person name="Zhao X.W."/>
            <person name="Wei L."/>
        </authorList>
    </citation>
    <scope>NUCLEOTIDE SEQUENCE [LARGE SCALE GENOMIC DNA]</scope>
    <source>
        <tissue evidence="2">Nenye</tissue>
    </source>
</reference>
<feature type="region of interest" description="Disordered" evidence="1">
    <location>
        <begin position="170"/>
        <end position="194"/>
    </location>
</feature>
<gene>
    <name evidence="2" type="ORF">ACH5RR_018436</name>
</gene>
<organism evidence="2 3">
    <name type="scientific">Cinchona calisaya</name>
    <dbReference type="NCBI Taxonomy" id="153742"/>
    <lineage>
        <taxon>Eukaryota</taxon>
        <taxon>Viridiplantae</taxon>
        <taxon>Streptophyta</taxon>
        <taxon>Embryophyta</taxon>
        <taxon>Tracheophyta</taxon>
        <taxon>Spermatophyta</taxon>
        <taxon>Magnoliopsida</taxon>
        <taxon>eudicotyledons</taxon>
        <taxon>Gunneridae</taxon>
        <taxon>Pentapetalae</taxon>
        <taxon>asterids</taxon>
        <taxon>lamiids</taxon>
        <taxon>Gentianales</taxon>
        <taxon>Rubiaceae</taxon>
        <taxon>Cinchonoideae</taxon>
        <taxon>Cinchoneae</taxon>
        <taxon>Cinchona</taxon>
    </lineage>
</organism>
<accession>A0ABD2ZLH1</accession>